<keyword evidence="3" id="KW-1185">Reference proteome</keyword>
<dbReference type="PANTHER" id="PTHR35671">
    <property type="entry name" value="PROTEIN TOPAZ1"/>
    <property type="match status" value="1"/>
</dbReference>
<feature type="region of interest" description="Disordered" evidence="1">
    <location>
        <begin position="49"/>
        <end position="73"/>
    </location>
</feature>
<sequence length="1024" mass="112386">MTLSPVADRNKNAELKRRYGLVTRFGSGRRVKRSVKSSCCAFCGDVKNTPPASKKRARVRKPGSRRPDPPRRWEGAKLRPAVQAQQKPRLVVGLGKFPKVKLCDVARVFHVTSREFSCVLPAVLHQKREHKGVQCFEREYMSLLPHSHHGNWKWITSQMWKVCAPTNSCASLSSGERISDILVGLEGCTGPADNHVGRILDNERMTLTSGEGNVRVSSNHDGFQHNGEAGGSAVALTGQEEAPTATPVLRVPPLVLQCEPTFNEVGFPDHLQGNPAVDHNASAVGQSEECCCPLEEESGSEDSEDKAYSPLSFSCQRTQAYVTRSRLSCARAYKSWPFPRRGPLSELKSSVYTGPRWIVTPAASDVADHGISKVQTSLSVTPGENIRENPYKRLQSSVESTVDQNRQGQSSSANLSRMEKNPSEVVEIPKVSTAEYQKNPDKGQEPCNHSHTGPDPSADTEFVHFPQLRFPYLVLLKKRNSEAGVTCSPEVSCDQDNFSGLLSAQHHDIPGKRTDELNVVPTPEPVSVPQLGPVEQSLSGGAGHFQHNSLTRRALQSSLDLLHPPEEPISKAAPEMVCSKTEPQATSSVTSNSAVETRTNLLHPEKTDQPDLTGGRRWKKSFSSLMSRVDDDESSFSSSSSSEDYHNSNLSSSSDSEGPSLQDEMRELGKADRDSSPVRSPKCSPVAGGDLDVLRAYEEDAIVLDVIQDDPELFGAVVMETEERQTQKISPEAGKEARQMSSQPGKTAMLQSRQRIVWGLESTRRTAQIKLENSDGFSAVKAGGKPQGSVTQQVHSRTWTPRNPVVKPEQTLTDCNNNLDKRCADLNANSAGSSWLVVDARSNVHGAAGIGSSVPKPSPLSYCRFYFSEHHSCLRNMCWFLHLPRDEDEKFCMDTVQKFCRAGSPSLVQRAVEVFVGYYRTNSPGVSFSQNIVNSLLSSLLNLALLTDLLPVINTLLSHNRAAPPELVMVLYEQVRERGQLSLVPELIFLTSKVNHLNSASTTSLFNKVCLISAVLFDLSKVHA</sequence>
<evidence type="ECO:0008006" key="4">
    <source>
        <dbReference type="Google" id="ProtNLM"/>
    </source>
</evidence>
<evidence type="ECO:0000313" key="2">
    <source>
        <dbReference type="Ensembl" id="ENSPNAP00000005862.2"/>
    </source>
</evidence>
<evidence type="ECO:0000313" key="3">
    <source>
        <dbReference type="Proteomes" id="UP001501920"/>
    </source>
</evidence>
<reference evidence="2" key="2">
    <citation type="submission" date="2025-08" db="UniProtKB">
        <authorList>
            <consortium name="Ensembl"/>
        </authorList>
    </citation>
    <scope>IDENTIFICATION</scope>
</reference>
<feature type="compositionally biased region" description="Polar residues" evidence="1">
    <location>
        <begin position="788"/>
        <end position="801"/>
    </location>
</feature>
<feature type="compositionally biased region" description="Polar residues" evidence="1">
    <location>
        <begin position="581"/>
        <end position="600"/>
    </location>
</feature>
<feature type="region of interest" description="Disordered" evidence="1">
    <location>
        <begin position="564"/>
        <end position="617"/>
    </location>
</feature>
<feature type="region of interest" description="Disordered" evidence="1">
    <location>
        <begin position="781"/>
        <end position="804"/>
    </location>
</feature>
<dbReference type="PANTHER" id="PTHR35671:SF1">
    <property type="entry name" value="PROTEIN TOPAZ1"/>
    <property type="match status" value="1"/>
</dbReference>
<accession>A0A3B4C1V3</accession>
<dbReference type="Ensembl" id="ENSPNAT00000004553.2">
    <property type="protein sequence ID" value="ENSPNAP00000005862.2"/>
    <property type="gene ID" value="ENSPNAG00000002040.2"/>
</dbReference>
<feature type="region of interest" description="Disordered" evidence="1">
    <location>
        <begin position="629"/>
        <end position="688"/>
    </location>
</feature>
<reference evidence="2" key="3">
    <citation type="submission" date="2025-09" db="UniProtKB">
        <authorList>
            <consortium name="Ensembl"/>
        </authorList>
    </citation>
    <scope>IDENTIFICATION</scope>
</reference>
<evidence type="ECO:0000256" key="1">
    <source>
        <dbReference type="SAM" id="MobiDB-lite"/>
    </source>
</evidence>
<organism evidence="2 3">
    <name type="scientific">Pygocentrus nattereri</name>
    <name type="common">Red-bellied piranha</name>
    <dbReference type="NCBI Taxonomy" id="42514"/>
    <lineage>
        <taxon>Eukaryota</taxon>
        <taxon>Metazoa</taxon>
        <taxon>Chordata</taxon>
        <taxon>Craniata</taxon>
        <taxon>Vertebrata</taxon>
        <taxon>Euteleostomi</taxon>
        <taxon>Actinopterygii</taxon>
        <taxon>Neopterygii</taxon>
        <taxon>Teleostei</taxon>
        <taxon>Ostariophysi</taxon>
        <taxon>Characiformes</taxon>
        <taxon>Characoidei</taxon>
        <taxon>Pygocentrus</taxon>
    </lineage>
</organism>
<dbReference type="GeneTree" id="ENSGT00940000167540"/>
<feature type="compositionally biased region" description="Low complexity" evidence="1">
    <location>
        <begin position="635"/>
        <end position="660"/>
    </location>
</feature>
<feature type="compositionally biased region" description="Basic residues" evidence="1">
    <location>
        <begin position="53"/>
        <end position="64"/>
    </location>
</feature>
<proteinExistence type="predicted"/>
<feature type="compositionally biased region" description="Basic and acidic residues" evidence="1">
    <location>
        <begin position="663"/>
        <end position="676"/>
    </location>
</feature>
<name>A0A3B4C1V3_PYGNA</name>
<dbReference type="AlphaFoldDB" id="A0A3B4C1V3"/>
<dbReference type="GO" id="GO:0048137">
    <property type="term" value="P:spermatocyte division"/>
    <property type="evidence" value="ECO:0007669"/>
    <property type="project" value="TreeGrafter"/>
</dbReference>
<dbReference type="InterPro" id="IPR038952">
    <property type="entry name" value="TOPAZ1"/>
</dbReference>
<feature type="compositionally biased region" description="Polar residues" evidence="1">
    <location>
        <begin position="394"/>
        <end position="415"/>
    </location>
</feature>
<reference evidence="2 3" key="1">
    <citation type="submission" date="2020-10" db="EMBL/GenBank/DDBJ databases">
        <title>Pygocentrus nattereri (red-bellied piranha) genome, fPygNat1, primary haplotype.</title>
        <authorList>
            <person name="Myers G."/>
            <person name="Meyer A."/>
            <person name="Karagic N."/>
            <person name="Pippel M."/>
            <person name="Winkler S."/>
            <person name="Tracey A."/>
            <person name="Wood J."/>
            <person name="Formenti G."/>
            <person name="Howe K."/>
            <person name="Fedrigo O."/>
            <person name="Jarvis E.D."/>
        </authorList>
    </citation>
    <scope>NUCLEOTIDE SEQUENCE [LARGE SCALE GENOMIC DNA]</scope>
</reference>
<feature type="region of interest" description="Disordered" evidence="1">
    <location>
        <begin position="381"/>
        <end position="425"/>
    </location>
</feature>
<feature type="compositionally biased region" description="Polar residues" evidence="1">
    <location>
        <begin position="739"/>
        <end position="750"/>
    </location>
</feature>
<feature type="region of interest" description="Disordered" evidence="1">
    <location>
        <begin position="724"/>
        <end position="750"/>
    </location>
</feature>
<dbReference type="Proteomes" id="UP001501920">
    <property type="component" value="Chromosome 14"/>
</dbReference>
<protein>
    <recommendedName>
        <fullName evidence="4">Protein TOPAZ1</fullName>
    </recommendedName>
</protein>